<accession>A0A2Z4RUC4</accession>
<dbReference type="RefSeq" id="WP_110967427.1">
    <property type="nucleotide sequence ID" value="NZ_CP029693.1"/>
</dbReference>
<organism evidence="1 2">
    <name type="scientific">Pseudomonas putida</name>
    <name type="common">Arthrobacter siderocapsulatus</name>
    <dbReference type="NCBI Taxonomy" id="303"/>
    <lineage>
        <taxon>Bacteria</taxon>
        <taxon>Pseudomonadati</taxon>
        <taxon>Pseudomonadota</taxon>
        <taxon>Gammaproteobacteria</taxon>
        <taxon>Pseudomonadales</taxon>
        <taxon>Pseudomonadaceae</taxon>
        <taxon>Pseudomonas</taxon>
    </lineage>
</organism>
<name>A0A2Z4RUC4_PSEPU</name>
<dbReference type="AlphaFoldDB" id="A0A2Z4RUC4"/>
<sequence length="145" mass="15339">MPVLAPAASWSARVKLSLLAGGLIAMLLTLNGCASVDAQTTAYVGVEHPAPTLPSEVTVLRSEPLRPHIRLGEVLIDASVDPAPPITEVEQKLREEAAKLGGDAVVVVYDHIGTVGAYASGPLWARDVRAVEGRKLKGIVIKYRL</sequence>
<reference evidence="1 2" key="1">
    <citation type="submission" date="2018-05" db="EMBL/GenBank/DDBJ databases">
        <title>Whole genome sequence of Pseudomonas putida JBC17.</title>
        <authorList>
            <person name="Lee Y.H."/>
            <person name="David K."/>
        </authorList>
    </citation>
    <scope>NUCLEOTIDE SEQUENCE [LARGE SCALE GENOMIC DNA]</scope>
    <source>
        <strain evidence="1 2">JBC17</strain>
    </source>
</reference>
<gene>
    <name evidence="1" type="ORF">DKY63_29960</name>
</gene>
<dbReference type="OrthoDB" id="7015554at2"/>
<dbReference type="EMBL" id="CP029693">
    <property type="protein sequence ID" value="AWY43908.1"/>
    <property type="molecule type" value="Genomic_DNA"/>
</dbReference>
<protein>
    <submittedName>
        <fullName evidence="1">Uncharacterized protein</fullName>
    </submittedName>
</protein>
<proteinExistence type="predicted"/>
<evidence type="ECO:0000313" key="1">
    <source>
        <dbReference type="EMBL" id="AWY43908.1"/>
    </source>
</evidence>
<dbReference type="Proteomes" id="UP000250299">
    <property type="component" value="Chromosome"/>
</dbReference>
<evidence type="ECO:0000313" key="2">
    <source>
        <dbReference type="Proteomes" id="UP000250299"/>
    </source>
</evidence>